<gene>
    <name evidence="1" type="ORF">HICCMSTLAB_LOCUS6817</name>
</gene>
<dbReference type="EMBL" id="CAJNRD030001120">
    <property type="protein sequence ID" value="CAG5093427.1"/>
    <property type="molecule type" value="Genomic_DNA"/>
</dbReference>
<protein>
    <submittedName>
        <fullName evidence="1">Uncharacterized protein</fullName>
    </submittedName>
</protein>
<evidence type="ECO:0000313" key="1">
    <source>
        <dbReference type="EMBL" id="CAG5093427.1"/>
    </source>
</evidence>
<name>A0A8J2HFS9_COTCN</name>
<sequence length="114" mass="13246">MEKCMYVVIESGRFLEVAVLVSSQLKKRYIHQVLNFVSTVNYYVLVMKFPKLSLLALASISSKRTVSIFLANQTTSYVSRQCLMLFLLTTSIHKKKRKINKRKKKLKNPENRTS</sequence>
<accession>A0A8J2HFS9</accession>
<reference evidence="1" key="1">
    <citation type="submission" date="2021-04" db="EMBL/GenBank/DDBJ databases">
        <authorList>
            <person name="Chebbi M.A.C M."/>
        </authorList>
    </citation>
    <scope>NUCLEOTIDE SEQUENCE</scope>
</reference>
<dbReference type="Proteomes" id="UP000786811">
    <property type="component" value="Unassembled WGS sequence"/>
</dbReference>
<dbReference type="AlphaFoldDB" id="A0A8J2HFS9"/>
<keyword evidence="2" id="KW-1185">Reference proteome</keyword>
<evidence type="ECO:0000313" key="2">
    <source>
        <dbReference type="Proteomes" id="UP000786811"/>
    </source>
</evidence>
<proteinExistence type="predicted"/>
<organism evidence="1 2">
    <name type="scientific">Cotesia congregata</name>
    <name type="common">Parasitoid wasp</name>
    <name type="synonym">Apanteles congregatus</name>
    <dbReference type="NCBI Taxonomy" id="51543"/>
    <lineage>
        <taxon>Eukaryota</taxon>
        <taxon>Metazoa</taxon>
        <taxon>Ecdysozoa</taxon>
        <taxon>Arthropoda</taxon>
        <taxon>Hexapoda</taxon>
        <taxon>Insecta</taxon>
        <taxon>Pterygota</taxon>
        <taxon>Neoptera</taxon>
        <taxon>Endopterygota</taxon>
        <taxon>Hymenoptera</taxon>
        <taxon>Apocrita</taxon>
        <taxon>Ichneumonoidea</taxon>
        <taxon>Braconidae</taxon>
        <taxon>Microgastrinae</taxon>
        <taxon>Cotesia</taxon>
    </lineage>
</organism>
<comment type="caution">
    <text evidence="1">The sequence shown here is derived from an EMBL/GenBank/DDBJ whole genome shotgun (WGS) entry which is preliminary data.</text>
</comment>